<dbReference type="Gene3D" id="3.20.10.10">
    <property type="entry name" value="D-amino Acid Aminotransferase, subunit A, domain 2"/>
    <property type="match status" value="1"/>
</dbReference>
<dbReference type="InterPro" id="IPR043131">
    <property type="entry name" value="BCAT-like_N"/>
</dbReference>
<evidence type="ECO:0000313" key="1">
    <source>
        <dbReference type="EMBL" id="GMG88287.1"/>
    </source>
</evidence>
<dbReference type="InterPro" id="IPR036038">
    <property type="entry name" value="Aminotransferase-like"/>
</dbReference>
<dbReference type="GO" id="GO:0016829">
    <property type="term" value="F:lyase activity"/>
    <property type="evidence" value="ECO:0007669"/>
    <property type="project" value="UniProtKB-KW"/>
</dbReference>
<name>A0ABQ6M1X5_9GAMM</name>
<organism evidence="1 2">
    <name type="scientific">Biformimicrobium ophioploci</name>
    <dbReference type="NCBI Taxonomy" id="3036711"/>
    <lineage>
        <taxon>Bacteria</taxon>
        <taxon>Pseudomonadati</taxon>
        <taxon>Pseudomonadota</taxon>
        <taxon>Gammaproteobacteria</taxon>
        <taxon>Cellvibrionales</taxon>
        <taxon>Microbulbiferaceae</taxon>
        <taxon>Biformimicrobium</taxon>
    </lineage>
</organism>
<keyword evidence="1" id="KW-0456">Lyase</keyword>
<dbReference type="InterPro" id="IPR001544">
    <property type="entry name" value="Aminotrans_IV"/>
</dbReference>
<evidence type="ECO:0000313" key="2">
    <source>
        <dbReference type="Proteomes" id="UP001224392"/>
    </source>
</evidence>
<dbReference type="EMBL" id="BSYJ01000005">
    <property type="protein sequence ID" value="GMG88287.1"/>
    <property type="molecule type" value="Genomic_DNA"/>
</dbReference>
<keyword evidence="2" id="KW-1185">Reference proteome</keyword>
<dbReference type="SUPFAM" id="SSF56752">
    <property type="entry name" value="D-aminoacid aminotransferase-like PLP-dependent enzymes"/>
    <property type="match status" value="1"/>
</dbReference>
<dbReference type="InterPro" id="IPR043132">
    <property type="entry name" value="BCAT-like_C"/>
</dbReference>
<dbReference type="Proteomes" id="UP001224392">
    <property type="component" value="Unassembled WGS sequence"/>
</dbReference>
<dbReference type="Pfam" id="PF01063">
    <property type="entry name" value="Aminotran_4"/>
    <property type="match status" value="1"/>
</dbReference>
<comment type="caution">
    <text evidence="1">The sequence shown here is derived from an EMBL/GenBank/DDBJ whole genome shotgun (WGS) entry which is preliminary data.</text>
</comment>
<reference evidence="1 2" key="1">
    <citation type="submission" date="2023-04" db="EMBL/GenBank/DDBJ databases">
        <title>Marinobulbifer ophiurae gen. nov., sp. Nov., isolate from tissue of brittle star Ophioplocus japonicus.</title>
        <authorList>
            <person name="Kawano K."/>
            <person name="Sawayama S."/>
            <person name="Nakagawa S."/>
        </authorList>
    </citation>
    <scope>NUCLEOTIDE SEQUENCE [LARGE SCALE GENOMIC DNA]</scope>
    <source>
        <strain evidence="1 2">NKW57</strain>
    </source>
</reference>
<protein>
    <submittedName>
        <fullName evidence="1">Aminodeoxychorismate lyase</fullName>
    </submittedName>
</protein>
<proteinExistence type="predicted"/>
<sequence>MIACRRYRSAPAAGDLSNDRKRLAEFKPLFSVANGRAVEKLPTDSLFSDGVLETMRFDGGRVPLLPWHLARLRKYVHVDERELSKALQEADNFSRSRAGPLVWRLRAGRAGAGSQLDLSVSPLDSLPASLTVPGVRLYPCKTRFTWQDASDGRKALQRARYHAARSEFSACQDPYFDGILCDPSGFVIEGCRTNLLLYIDGKWCTPDLSEFGVRGVMLQWLTEQISVTPVRLMLADLMSSAQEVAVCNALRGVLPVSAIGSHGFDCGANTKALQSLIKQKLW</sequence>
<dbReference type="Gene3D" id="3.30.470.10">
    <property type="match status" value="1"/>
</dbReference>
<gene>
    <name evidence="1" type="primary">pabC</name>
    <name evidence="1" type="ORF">MNKW57_26080</name>
</gene>
<accession>A0ABQ6M1X5</accession>